<protein>
    <submittedName>
        <fullName evidence="8">Lysine/ornithine N-monooxygenase</fullName>
    </submittedName>
</protein>
<dbReference type="PANTHER" id="PTHR42802:SF1">
    <property type="entry name" value="L-ORNITHINE N(5)-MONOOXYGENASE"/>
    <property type="match status" value="1"/>
</dbReference>
<evidence type="ECO:0000256" key="2">
    <source>
        <dbReference type="ARBA" id="ARBA00004924"/>
    </source>
</evidence>
<evidence type="ECO:0000313" key="9">
    <source>
        <dbReference type="Proteomes" id="UP000245754"/>
    </source>
</evidence>
<evidence type="ECO:0000256" key="3">
    <source>
        <dbReference type="ARBA" id="ARBA00007588"/>
    </source>
</evidence>
<dbReference type="RefSeq" id="WP_109584890.1">
    <property type="nucleotide sequence ID" value="NZ_QGGT01000006.1"/>
</dbReference>
<dbReference type="GO" id="GO:0004497">
    <property type="term" value="F:monooxygenase activity"/>
    <property type="evidence" value="ECO:0007669"/>
    <property type="project" value="UniProtKB-KW"/>
</dbReference>
<dbReference type="PANTHER" id="PTHR42802">
    <property type="entry name" value="MONOOXYGENASE"/>
    <property type="match status" value="1"/>
</dbReference>
<accession>A0A316EMC4</accession>
<keyword evidence="9" id="KW-1185">Reference proteome</keyword>
<dbReference type="EMBL" id="QGGT01000006">
    <property type="protein sequence ID" value="PWK32586.1"/>
    <property type="molecule type" value="Genomic_DNA"/>
</dbReference>
<evidence type="ECO:0000256" key="6">
    <source>
        <dbReference type="ARBA" id="ARBA00022857"/>
    </source>
</evidence>
<comment type="pathway">
    <text evidence="2">Siderophore biosynthesis.</text>
</comment>
<keyword evidence="8" id="KW-0503">Monooxygenase</keyword>
<dbReference type="Pfam" id="PF13434">
    <property type="entry name" value="Lys_Orn_oxgnase"/>
    <property type="match status" value="1"/>
</dbReference>
<reference evidence="8 9" key="1">
    <citation type="submission" date="2018-05" db="EMBL/GenBank/DDBJ databases">
        <title>Genomic Encyclopedia of Type Strains, Phase IV (KMG-V): Genome sequencing to study the core and pangenomes of soil and plant-associated prokaryotes.</title>
        <authorList>
            <person name="Whitman W."/>
        </authorList>
    </citation>
    <scope>NUCLEOTIDE SEQUENCE [LARGE SCALE GENOMIC DNA]</scope>
    <source>
        <strain evidence="8 9">SLV-132</strain>
    </source>
</reference>
<evidence type="ECO:0000256" key="1">
    <source>
        <dbReference type="ARBA" id="ARBA00001974"/>
    </source>
</evidence>
<proteinExistence type="inferred from homology"/>
<keyword evidence="4" id="KW-0285">Flavoprotein</keyword>
<dbReference type="AlphaFoldDB" id="A0A316EMC4"/>
<evidence type="ECO:0000256" key="7">
    <source>
        <dbReference type="ARBA" id="ARBA00023002"/>
    </source>
</evidence>
<dbReference type="SUPFAM" id="SSF51905">
    <property type="entry name" value="FAD/NAD(P)-binding domain"/>
    <property type="match status" value="1"/>
</dbReference>
<gene>
    <name evidence="8" type="ORF">C7419_1065</name>
</gene>
<name>A0A316EMC4_9BURK</name>
<comment type="caution">
    <text evidence="8">The sequence shown here is derived from an EMBL/GenBank/DDBJ whole genome shotgun (WGS) entry which is preliminary data.</text>
</comment>
<evidence type="ECO:0000313" key="8">
    <source>
        <dbReference type="EMBL" id="PWK32586.1"/>
    </source>
</evidence>
<evidence type="ECO:0000256" key="5">
    <source>
        <dbReference type="ARBA" id="ARBA00022827"/>
    </source>
</evidence>
<keyword evidence="6" id="KW-0521">NADP</keyword>
<keyword evidence="5" id="KW-0274">FAD</keyword>
<keyword evidence="7" id="KW-0560">Oxidoreductase</keyword>
<evidence type="ECO:0000256" key="4">
    <source>
        <dbReference type="ARBA" id="ARBA00022630"/>
    </source>
</evidence>
<dbReference type="InterPro" id="IPR036188">
    <property type="entry name" value="FAD/NAD-bd_sf"/>
</dbReference>
<organism evidence="8 9">
    <name type="scientific">Cupriavidus plantarum</name>
    <dbReference type="NCBI Taxonomy" id="942865"/>
    <lineage>
        <taxon>Bacteria</taxon>
        <taxon>Pseudomonadati</taxon>
        <taxon>Pseudomonadota</taxon>
        <taxon>Betaproteobacteria</taxon>
        <taxon>Burkholderiales</taxon>
        <taxon>Burkholderiaceae</taxon>
        <taxon>Cupriavidus</taxon>
    </lineage>
</organism>
<dbReference type="Proteomes" id="UP000245754">
    <property type="component" value="Unassembled WGS sequence"/>
</dbReference>
<comment type="cofactor">
    <cofactor evidence="1">
        <name>FAD</name>
        <dbReference type="ChEBI" id="CHEBI:57692"/>
    </cofactor>
</comment>
<comment type="similarity">
    <text evidence="3">Belongs to the lysine N(6)-hydroxylase/L-ornithine N(5)-oxygenase family.</text>
</comment>
<sequence>MTNAITDINHTGADEAIYDFIGIGLGPFNLSLACLAEPLPNLRCLFLEKKEAFGWHTGMLIDGTTLQNPFLADLVSLADPTSRFSYLNYCKQQGRLYTYYVRENYYLTRQEYDRYCKWAAAQLRNVRYRRNVLDIHYDASLPGYVIAGVDTHNGTPFRYRTRRLVIGIGSEPRLPDCCEGLRGGSRGPIHTANYLAHKSWLQQQRVITVVGSGQSGAEVYYDLLRDCDLYGYTLNWVTRAPRFFQMETAKLTLEFLLPAYIGHFQRLDDAAKRRATQGQRAIHSGINKTLIDRIYDLLDETRHRPGLRTQLMPNLALTACTLDDSGKRFALTFEHNELPERYRHVTDALVMATGYTHRIPPFVRGIHDRIRWDAVGQYVQAEDYAVDITGNEIYVQNAGFEGGITNPDLGLACHRNARLIHAMTGVDTYRAETRTTFQDFSPRADSGFTRFGALPPSSHATSRHASTHRRGWDIAADGVANDAMSDAADGSVDTPRR</sequence>
<dbReference type="InterPro" id="IPR025700">
    <property type="entry name" value="Lys/Orn_oxygenase"/>
</dbReference>
<dbReference type="Gene3D" id="3.50.50.60">
    <property type="entry name" value="FAD/NAD(P)-binding domain"/>
    <property type="match status" value="1"/>
</dbReference>